<geneLocation type="plasmid" evidence="12">
    <name>unnamed32</name>
</geneLocation>
<gene>
    <name evidence="11" type="ordered locus">Q7M_1160</name>
</gene>
<dbReference type="InterPro" id="IPR000680">
    <property type="entry name" value="Borrelia_lipo"/>
</dbReference>
<keyword evidence="10" id="KW-0812">Transmembrane</keyword>
<comment type="subcellular location">
    <subcellularLocation>
        <location evidence="2 8">Cell outer membrane</location>
        <topology evidence="2 8">Lipid-anchor</topology>
    </subcellularLocation>
</comment>
<feature type="region of interest" description="Disordered" evidence="9">
    <location>
        <begin position="1"/>
        <end position="31"/>
    </location>
</feature>
<protein>
    <recommendedName>
        <fullName evidence="8">Variable large protein</fullName>
    </recommendedName>
</protein>
<dbReference type="AlphaFoldDB" id="I0FFA2"/>
<dbReference type="SUPFAM" id="SSF74748">
    <property type="entry name" value="Variable surface antigen VlsE"/>
    <property type="match status" value="1"/>
</dbReference>
<evidence type="ECO:0000256" key="7">
    <source>
        <dbReference type="ARBA" id="ARBA00023288"/>
    </source>
</evidence>
<evidence type="ECO:0000313" key="12">
    <source>
        <dbReference type="Proteomes" id="UP000005212"/>
    </source>
</evidence>
<reference evidence="11 12" key="1">
    <citation type="journal article" date="2012" name="J. Bacteriol.">
        <title>Complete Genome Sequence of Borrelia crocidurae.</title>
        <authorList>
            <person name="Elbir H."/>
            <person name="Gimenez G."/>
            <person name="Robert C."/>
            <person name="Bergstrom S."/>
            <person name="Cutler S."/>
            <person name="Raoult D."/>
            <person name="Drancourt M."/>
        </authorList>
    </citation>
    <scope>NUCLEOTIDE SEQUENCE [LARGE SCALE GENOMIC DNA]</scope>
    <source>
        <strain evidence="11 12">Achema</strain>
        <plasmid evidence="12">unnamed32</plasmid>
    </source>
</reference>
<evidence type="ECO:0000256" key="9">
    <source>
        <dbReference type="SAM" id="MobiDB-lite"/>
    </source>
</evidence>
<feature type="transmembrane region" description="Helical" evidence="10">
    <location>
        <begin position="37"/>
        <end position="58"/>
    </location>
</feature>
<organism evidence="11 12">
    <name type="scientific">Borrelia crocidurae (strain Achema)</name>
    <dbReference type="NCBI Taxonomy" id="1155096"/>
    <lineage>
        <taxon>Bacteria</taxon>
        <taxon>Pseudomonadati</taxon>
        <taxon>Spirochaetota</taxon>
        <taxon>Spirochaetia</taxon>
        <taxon>Spirochaetales</taxon>
        <taxon>Borreliaceae</taxon>
        <taxon>Borrelia</taxon>
    </lineage>
</organism>
<evidence type="ECO:0000256" key="2">
    <source>
        <dbReference type="ARBA" id="ARBA00004459"/>
    </source>
</evidence>
<evidence type="ECO:0000256" key="3">
    <source>
        <dbReference type="ARBA" id="ARBA00022729"/>
    </source>
</evidence>
<keyword evidence="11" id="KW-0614">Plasmid</keyword>
<accession>I0FFA2</accession>
<dbReference type="Proteomes" id="UP000005212">
    <property type="component" value="Plasmid unnamed32"/>
</dbReference>
<evidence type="ECO:0000313" key="11">
    <source>
        <dbReference type="EMBL" id="AFI32158.1"/>
    </source>
</evidence>
<dbReference type="EMBL" id="CP003458">
    <property type="protein sequence ID" value="AFI32158.1"/>
    <property type="molecule type" value="Genomic_DNA"/>
</dbReference>
<evidence type="ECO:0000256" key="4">
    <source>
        <dbReference type="ARBA" id="ARBA00023136"/>
    </source>
</evidence>
<evidence type="ECO:0000256" key="6">
    <source>
        <dbReference type="ARBA" id="ARBA00023237"/>
    </source>
</evidence>
<keyword evidence="6 8" id="KW-0998">Cell outer membrane</keyword>
<comment type="function">
    <text evidence="1 8">The Vlp and Vsp proteins are antigenically distinct proteins, only one vlp or vsp gene is transcriptionally active at any one time. Switching between these genes is a mechanism of host immune response evasion.</text>
</comment>
<name>I0FFA2_BORCA</name>
<keyword evidence="3" id="KW-0732">Signal</keyword>
<evidence type="ECO:0000256" key="1">
    <source>
        <dbReference type="ARBA" id="ARBA00003932"/>
    </source>
</evidence>
<keyword evidence="7 8" id="KW-0449">Lipoprotein</keyword>
<reference evidence="12" key="2">
    <citation type="submission" date="2012-03" db="EMBL/GenBank/DDBJ databases">
        <title>Complete genome sequence of Borrelia crocidurae.</title>
        <authorList>
            <person name="Elbir H."/>
            <person name="Gimenez G."/>
            <person name="Robert C."/>
            <person name="Raoult D."/>
            <person name="Drancourt M."/>
        </authorList>
    </citation>
    <scope>NUCLEOTIDE SEQUENCE [LARGE SCALE GENOMIC DNA]</scope>
    <source>
        <strain evidence="12">Achema</strain>
        <plasmid evidence="12">unnamed32</plasmid>
    </source>
</reference>
<dbReference type="Pfam" id="PF00921">
    <property type="entry name" value="Lipoprotein_2"/>
    <property type="match status" value="1"/>
</dbReference>
<proteinExistence type="predicted"/>
<keyword evidence="10" id="KW-1133">Transmembrane helix</keyword>
<evidence type="ECO:0000256" key="10">
    <source>
        <dbReference type="SAM" id="Phobius"/>
    </source>
</evidence>
<dbReference type="KEGG" id="bcw:Q7M_1160"/>
<keyword evidence="5 8" id="KW-0564">Palmitate</keyword>
<dbReference type="PATRIC" id="fig|1155096.3.peg.1397"/>
<dbReference type="HOGENOM" id="CLU_054711_0_1_12"/>
<sequence>MKKGKNKEAKKEMKEKKELGEIGRREERREGREKRRIVMVMMMMVMMVMGCNSGGVAGGEGKVDLAKKNSFLESLVKIGEGFQEIFGVFGSAVGDALGFSIVKSGDSRSKVGEYFKKVGKGLTIAKSKLQDLKVKISDAQNADGSTIKIVEDAILGASDIFERLIAALTKLAGVTNDGTEIGDTASAGAAVAADKNSVDVIIAEVQNIINIAEKFGIKIDTGAAGAAVAANAGGEAVAKSGAAAGAGVPAKLADEVAKADPLAMIDKIKNANTGTELAANNNNEAGALATKIDANNYGAKTNADLAAAVSLKAMTKSGKFSAAVNEEGAVKAAAVNAVNKVLGILDVIIGRTVSSNLDKIREAVKGIKYYESSGTEVSQSDTTPTSITK</sequence>
<dbReference type="GO" id="GO:0009279">
    <property type="term" value="C:cell outer membrane"/>
    <property type="evidence" value="ECO:0007669"/>
    <property type="project" value="UniProtKB-SubCell"/>
</dbReference>
<keyword evidence="4 8" id="KW-0472">Membrane</keyword>
<evidence type="ECO:0000256" key="8">
    <source>
        <dbReference type="RuleBase" id="RU363105"/>
    </source>
</evidence>
<evidence type="ECO:0000256" key="5">
    <source>
        <dbReference type="ARBA" id="ARBA00023139"/>
    </source>
</evidence>